<name>X1MB69_9ZZZZ</name>
<dbReference type="EMBL" id="BARV01011055">
    <property type="protein sequence ID" value="GAI03594.1"/>
    <property type="molecule type" value="Genomic_DNA"/>
</dbReference>
<feature type="non-terminal residue" evidence="1">
    <location>
        <position position="65"/>
    </location>
</feature>
<reference evidence="1" key="1">
    <citation type="journal article" date="2014" name="Front. Microbiol.">
        <title>High frequency of phylogenetically diverse reductive dehalogenase-homologous genes in deep subseafloor sedimentary metagenomes.</title>
        <authorList>
            <person name="Kawai M."/>
            <person name="Futagami T."/>
            <person name="Toyoda A."/>
            <person name="Takaki Y."/>
            <person name="Nishi S."/>
            <person name="Hori S."/>
            <person name="Arai W."/>
            <person name="Tsubouchi T."/>
            <person name="Morono Y."/>
            <person name="Uchiyama I."/>
            <person name="Ito T."/>
            <person name="Fujiyama A."/>
            <person name="Inagaki F."/>
            <person name="Takami H."/>
        </authorList>
    </citation>
    <scope>NUCLEOTIDE SEQUENCE</scope>
    <source>
        <strain evidence="1">Expedition CK06-06</strain>
    </source>
</reference>
<proteinExistence type="predicted"/>
<sequence length="65" mass="7618">MNSDTIVIMGNGPSLKDVDFDMLNGFDTFGLNAAYRAYERMDWWPKYHGCFDYIVTESHKENYIN</sequence>
<organism evidence="1">
    <name type="scientific">marine sediment metagenome</name>
    <dbReference type="NCBI Taxonomy" id="412755"/>
    <lineage>
        <taxon>unclassified sequences</taxon>
        <taxon>metagenomes</taxon>
        <taxon>ecological metagenomes</taxon>
    </lineage>
</organism>
<gene>
    <name evidence="1" type="ORF">S06H3_21143</name>
</gene>
<comment type="caution">
    <text evidence="1">The sequence shown here is derived from an EMBL/GenBank/DDBJ whole genome shotgun (WGS) entry which is preliminary data.</text>
</comment>
<dbReference type="AlphaFoldDB" id="X1MB69"/>
<protein>
    <submittedName>
        <fullName evidence="1">Uncharacterized protein</fullName>
    </submittedName>
</protein>
<dbReference type="Gene3D" id="3.90.1480.10">
    <property type="entry name" value="Alpha-2,3-sialyltransferase"/>
    <property type="match status" value="1"/>
</dbReference>
<evidence type="ECO:0000313" key="1">
    <source>
        <dbReference type="EMBL" id="GAI03594.1"/>
    </source>
</evidence>
<accession>X1MB69</accession>